<dbReference type="GO" id="GO:0009941">
    <property type="term" value="C:chloroplast envelope"/>
    <property type="evidence" value="ECO:0007669"/>
    <property type="project" value="TreeGrafter"/>
</dbReference>
<dbReference type="EMBL" id="CAEKDK010000001">
    <property type="protein sequence ID" value="CAB4265795.1"/>
    <property type="molecule type" value="Genomic_DNA"/>
</dbReference>
<dbReference type="GO" id="GO:0004497">
    <property type="term" value="F:monooxygenase activity"/>
    <property type="evidence" value="ECO:0007669"/>
    <property type="project" value="InterPro"/>
</dbReference>
<dbReference type="PRINTS" id="PR00465">
    <property type="entry name" value="EP450IV"/>
</dbReference>
<dbReference type="GO" id="GO:0009535">
    <property type="term" value="C:chloroplast thylakoid membrane"/>
    <property type="evidence" value="ECO:0007669"/>
    <property type="project" value="TreeGrafter"/>
</dbReference>
<dbReference type="PANTHER" id="PTHR24286">
    <property type="entry name" value="CYTOCHROME P450 26"/>
    <property type="match status" value="1"/>
</dbReference>
<keyword evidence="5" id="KW-0925">Oxylipin biosynthesis</keyword>
<dbReference type="FunFam" id="1.10.630.10:FF:000024">
    <property type="entry name" value="Allene oxide synthase, chloroplastic"/>
    <property type="match status" value="1"/>
</dbReference>
<keyword evidence="3 11" id="KW-0349">Heme</keyword>
<dbReference type="Gene3D" id="1.10.630.10">
    <property type="entry name" value="Cytochrome P450"/>
    <property type="match status" value="1"/>
</dbReference>
<keyword evidence="6" id="KW-0276">Fatty acid metabolism</keyword>
<reference evidence="12 13" key="1">
    <citation type="submission" date="2020-05" db="EMBL/GenBank/DDBJ databases">
        <authorList>
            <person name="Campoy J."/>
            <person name="Schneeberger K."/>
            <person name="Spophaly S."/>
        </authorList>
    </citation>
    <scope>NUCLEOTIDE SEQUENCE [LARGE SCALE GENOMIC DNA]</scope>
    <source>
        <strain evidence="12">PruArmRojPasFocal</strain>
    </source>
</reference>
<evidence type="ECO:0000313" key="13">
    <source>
        <dbReference type="Proteomes" id="UP000507222"/>
    </source>
</evidence>
<dbReference type="PANTHER" id="PTHR24286:SF255">
    <property type="entry name" value="ALLENE OXIDE SYNTHASE, CHLOROPLASTIC"/>
    <property type="match status" value="1"/>
</dbReference>
<keyword evidence="10" id="KW-0456">Lyase</keyword>
<evidence type="ECO:0000256" key="4">
    <source>
        <dbReference type="ARBA" id="ARBA00022723"/>
    </source>
</evidence>
<dbReference type="GO" id="GO:0020037">
    <property type="term" value="F:heme binding"/>
    <property type="evidence" value="ECO:0007669"/>
    <property type="project" value="InterPro"/>
</dbReference>
<keyword evidence="7 11" id="KW-0408">Iron</keyword>
<dbReference type="SUPFAM" id="SSF48264">
    <property type="entry name" value="Cytochrome P450"/>
    <property type="match status" value="1"/>
</dbReference>
<evidence type="ECO:0000256" key="2">
    <source>
        <dbReference type="ARBA" id="ARBA00022516"/>
    </source>
</evidence>
<dbReference type="GO" id="GO:0031408">
    <property type="term" value="P:oxylipin biosynthetic process"/>
    <property type="evidence" value="ECO:0007669"/>
    <property type="project" value="UniProtKB-KW"/>
</dbReference>
<organism evidence="12 13">
    <name type="scientific">Prunus armeniaca</name>
    <name type="common">Apricot</name>
    <name type="synonym">Armeniaca vulgaris</name>
    <dbReference type="NCBI Taxonomy" id="36596"/>
    <lineage>
        <taxon>Eukaryota</taxon>
        <taxon>Viridiplantae</taxon>
        <taxon>Streptophyta</taxon>
        <taxon>Embryophyta</taxon>
        <taxon>Tracheophyta</taxon>
        <taxon>Spermatophyta</taxon>
        <taxon>Magnoliopsida</taxon>
        <taxon>eudicotyledons</taxon>
        <taxon>Gunneridae</taxon>
        <taxon>Pentapetalae</taxon>
        <taxon>rosids</taxon>
        <taxon>fabids</taxon>
        <taxon>Rosales</taxon>
        <taxon>Rosaceae</taxon>
        <taxon>Amygdaloideae</taxon>
        <taxon>Amygdaleae</taxon>
        <taxon>Prunus</taxon>
    </lineage>
</organism>
<proteinExistence type="inferred from homology"/>
<evidence type="ECO:0000256" key="1">
    <source>
        <dbReference type="ARBA" id="ARBA00010617"/>
    </source>
</evidence>
<dbReference type="Proteomes" id="UP000507222">
    <property type="component" value="Unassembled WGS sequence"/>
</dbReference>
<dbReference type="InterPro" id="IPR001128">
    <property type="entry name" value="Cyt_P450"/>
</dbReference>
<accession>A0A6J5TRV7</accession>
<dbReference type="InterPro" id="IPR036396">
    <property type="entry name" value="Cyt_P450_sf"/>
</dbReference>
<dbReference type="GO" id="GO:0016829">
    <property type="term" value="F:lyase activity"/>
    <property type="evidence" value="ECO:0007669"/>
    <property type="project" value="UniProtKB-KW"/>
</dbReference>
<evidence type="ECO:0000313" key="12">
    <source>
        <dbReference type="EMBL" id="CAB4265795.1"/>
    </source>
</evidence>
<dbReference type="GO" id="GO:0016125">
    <property type="term" value="P:sterol metabolic process"/>
    <property type="evidence" value="ECO:0007669"/>
    <property type="project" value="TreeGrafter"/>
</dbReference>
<feature type="binding site" description="axial binding residue" evidence="11">
    <location>
        <position position="481"/>
    </location>
    <ligand>
        <name>heme</name>
        <dbReference type="ChEBI" id="CHEBI:30413"/>
    </ligand>
    <ligandPart>
        <name>Fe</name>
        <dbReference type="ChEBI" id="CHEBI:18248"/>
    </ligandPart>
</feature>
<keyword evidence="2" id="KW-0444">Lipid biosynthesis</keyword>
<dbReference type="GO" id="GO:0009695">
    <property type="term" value="P:jasmonic acid biosynthetic process"/>
    <property type="evidence" value="ECO:0007669"/>
    <property type="project" value="TreeGrafter"/>
</dbReference>
<dbReference type="GO" id="GO:0016705">
    <property type="term" value="F:oxidoreductase activity, acting on paired donors, with incorporation or reduction of molecular oxygen"/>
    <property type="evidence" value="ECO:0007669"/>
    <property type="project" value="InterPro"/>
</dbReference>
<keyword evidence="4 11" id="KW-0479">Metal-binding</keyword>
<evidence type="ECO:0000256" key="5">
    <source>
        <dbReference type="ARBA" id="ARBA00022767"/>
    </source>
</evidence>
<protein>
    <recommendedName>
        <fullName evidence="14">Allene oxide synthase</fullName>
    </recommendedName>
</protein>
<gene>
    <name evidence="12" type="ORF">CURHAP_LOCUS7982</name>
</gene>
<evidence type="ECO:0000256" key="6">
    <source>
        <dbReference type="ARBA" id="ARBA00022832"/>
    </source>
</evidence>
<dbReference type="AlphaFoldDB" id="A0A6J5TRV7"/>
<keyword evidence="9" id="KW-0275">Fatty acid biosynthesis</keyword>
<dbReference type="InterPro" id="IPR002403">
    <property type="entry name" value="Cyt_P450_E_grp-IV"/>
</dbReference>
<evidence type="ECO:0000256" key="9">
    <source>
        <dbReference type="ARBA" id="ARBA00023160"/>
    </source>
</evidence>
<evidence type="ECO:0008006" key="14">
    <source>
        <dbReference type="Google" id="ProtNLM"/>
    </source>
</evidence>
<evidence type="ECO:0000256" key="8">
    <source>
        <dbReference type="ARBA" id="ARBA00023098"/>
    </source>
</evidence>
<dbReference type="Pfam" id="PF00067">
    <property type="entry name" value="p450"/>
    <property type="match status" value="1"/>
</dbReference>
<comment type="cofactor">
    <cofactor evidence="11">
        <name>heme</name>
        <dbReference type="ChEBI" id="CHEBI:30413"/>
    </cofactor>
</comment>
<sequence length="566" mass="63535">MASSSSLGFPSLQLQFQSPRKSSSFNSSSTSTRRFLVRPISASVSEVTPSSVSAQPPEPTNLPVKKIPGDYGLPFVGPIKDRLDYFYNQGRNEFFKSRVQKYQSTVFRVNMPPGPFISKNPQVVVLLDGKSFPVLFDVSKVEKKDLFTGTYMPSLELTGGYRILSYLDPSEPKHDKLKRVIFYLLKSSRDSVLPEFHSSYTELFETLESKLADKGKANFVEANDQAAFNFLARSLYRANPAATPLGLDGPKLVSKWVLFNLGPLLMLGLPKFIEDPLLHTFRLPPFLIKKDYQRLYDFFYQSSGHVLDEAERLGVSRDEACHNLLFATCFNSFGGMKILFPNMLKWIGRAGVKLHTQLAEEIRSVVRSNGGKITMGGMEQMPLMKSVVYEALRIEPPVPLQYGKAKTDLVIESHDSAFKVKKGEMLFGFQPFATKDSKIFERAEEFVADRFVGEDGEKLLKHVLWSNGPETESPTVGNKQCAGKDFVVLASRLLVVEFFLRYDSFEIEVGSSPLGAAITVTSLKRASFLDKWDIRLVLGECDDPTSHRRLRLKGLFGEVEVEWCGA</sequence>
<dbReference type="CDD" id="cd11071">
    <property type="entry name" value="CYP74"/>
    <property type="match status" value="1"/>
</dbReference>
<dbReference type="GO" id="GO:0005506">
    <property type="term" value="F:iron ion binding"/>
    <property type="evidence" value="ECO:0007669"/>
    <property type="project" value="InterPro"/>
</dbReference>
<keyword evidence="8" id="KW-0443">Lipid metabolism</keyword>
<name>A0A6J5TRV7_PRUAR</name>
<evidence type="ECO:0000256" key="3">
    <source>
        <dbReference type="ARBA" id="ARBA00022617"/>
    </source>
</evidence>
<comment type="similarity">
    <text evidence="1">Belongs to the cytochrome P450 family.</text>
</comment>
<evidence type="ECO:0000256" key="7">
    <source>
        <dbReference type="ARBA" id="ARBA00023004"/>
    </source>
</evidence>
<evidence type="ECO:0000256" key="10">
    <source>
        <dbReference type="ARBA" id="ARBA00023239"/>
    </source>
</evidence>
<evidence type="ECO:0000256" key="11">
    <source>
        <dbReference type="PIRSR" id="PIRSR602403-1"/>
    </source>
</evidence>